<dbReference type="Proteomes" id="UP000265520">
    <property type="component" value="Unassembled WGS sequence"/>
</dbReference>
<protein>
    <submittedName>
        <fullName evidence="1">Uncharacterized protein</fullName>
    </submittedName>
</protein>
<name>A0A392NSH6_9FABA</name>
<sequence length="140" mass="15565">MNCAILRENWFDVSNPQIINGKSVVRIKHTNFLDEEFLLLEADDNYDDSEFERVFISSSNTSPVTVSNGYASASHEVPVTIGPRAMSLNMAETLVHCPPCSNTPSQLSVSTQKLEELALKKSWLLIPVTPSMPRSLVILE</sequence>
<comment type="caution">
    <text evidence="1">The sequence shown here is derived from an EMBL/GenBank/DDBJ whole genome shotgun (WGS) entry which is preliminary data.</text>
</comment>
<proteinExistence type="predicted"/>
<accession>A0A392NSH6</accession>
<keyword evidence="2" id="KW-1185">Reference proteome</keyword>
<dbReference type="PANTHER" id="PTHR34112">
    <property type="entry name" value="C-JUN-AMINO-TERMINAL KINASE-INTERACTING PROTEIN"/>
    <property type="match status" value="1"/>
</dbReference>
<dbReference type="EMBL" id="LXQA010050207">
    <property type="protein sequence ID" value="MCI02797.1"/>
    <property type="molecule type" value="Genomic_DNA"/>
</dbReference>
<organism evidence="1 2">
    <name type="scientific">Trifolium medium</name>
    <dbReference type="NCBI Taxonomy" id="97028"/>
    <lineage>
        <taxon>Eukaryota</taxon>
        <taxon>Viridiplantae</taxon>
        <taxon>Streptophyta</taxon>
        <taxon>Embryophyta</taxon>
        <taxon>Tracheophyta</taxon>
        <taxon>Spermatophyta</taxon>
        <taxon>Magnoliopsida</taxon>
        <taxon>eudicotyledons</taxon>
        <taxon>Gunneridae</taxon>
        <taxon>Pentapetalae</taxon>
        <taxon>rosids</taxon>
        <taxon>fabids</taxon>
        <taxon>Fabales</taxon>
        <taxon>Fabaceae</taxon>
        <taxon>Papilionoideae</taxon>
        <taxon>50 kb inversion clade</taxon>
        <taxon>NPAAA clade</taxon>
        <taxon>Hologalegina</taxon>
        <taxon>IRL clade</taxon>
        <taxon>Trifolieae</taxon>
        <taxon>Trifolium</taxon>
    </lineage>
</organism>
<dbReference type="PANTHER" id="PTHR34112:SF13">
    <property type="entry name" value="OS04G0448200 PROTEIN"/>
    <property type="match status" value="1"/>
</dbReference>
<dbReference type="AlphaFoldDB" id="A0A392NSH6"/>
<evidence type="ECO:0000313" key="2">
    <source>
        <dbReference type="Proteomes" id="UP000265520"/>
    </source>
</evidence>
<evidence type="ECO:0000313" key="1">
    <source>
        <dbReference type="EMBL" id="MCI02797.1"/>
    </source>
</evidence>
<reference evidence="1 2" key="1">
    <citation type="journal article" date="2018" name="Front. Plant Sci.">
        <title>Red Clover (Trifolium pratense) and Zigzag Clover (T. medium) - A Picture of Genomic Similarities and Differences.</title>
        <authorList>
            <person name="Dluhosova J."/>
            <person name="Istvanek J."/>
            <person name="Nedelnik J."/>
            <person name="Repkova J."/>
        </authorList>
    </citation>
    <scope>NUCLEOTIDE SEQUENCE [LARGE SCALE GENOMIC DNA]</scope>
    <source>
        <strain evidence="2">cv. 10/8</strain>
        <tissue evidence="1">Leaf</tissue>
    </source>
</reference>